<organism evidence="2 3">
    <name type="scientific">Rarobacter faecitabidus</name>
    <dbReference type="NCBI Taxonomy" id="13243"/>
    <lineage>
        <taxon>Bacteria</taxon>
        <taxon>Bacillati</taxon>
        <taxon>Actinomycetota</taxon>
        <taxon>Actinomycetes</taxon>
        <taxon>Micrococcales</taxon>
        <taxon>Rarobacteraceae</taxon>
        <taxon>Rarobacter</taxon>
    </lineage>
</organism>
<dbReference type="Gene3D" id="3.40.50.2000">
    <property type="entry name" value="Glycogen Phosphorylase B"/>
    <property type="match status" value="2"/>
</dbReference>
<dbReference type="GO" id="GO:0017000">
    <property type="term" value="P:antibiotic biosynthetic process"/>
    <property type="evidence" value="ECO:0007669"/>
    <property type="project" value="UniProtKB-ARBA"/>
</dbReference>
<proteinExistence type="predicted"/>
<gene>
    <name evidence="2" type="ORF">FB461_1832</name>
</gene>
<dbReference type="PANTHER" id="PTHR48050:SF13">
    <property type="entry name" value="STEROL 3-BETA-GLUCOSYLTRANSFERASE UGT80A2"/>
    <property type="match status" value="1"/>
</dbReference>
<dbReference type="PANTHER" id="PTHR48050">
    <property type="entry name" value="STEROL 3-BETA-GLUCOSYLTRANSFERASE"/>
    <property type="match status" value="1"/>
</dbReference>
<comment type="caution">
    <text evidence="2">The sequence shown here is derived from an EMBL/GenBank/DDBJ whole genome shotgun (WGS) entry which is preliminary data.</text>
</comment>
<accession>A0A542ZPA8</accession>
<dbReference type="Proteomes" id="UP000315389">
    <property type="component" value="Unassembled WGS sequence"/>
</dbReference>
<dbReference type="GO" id="GO:0008194">
    <property type="term" value="F:UDP-glycosyltransferase activity"/>
    <property type="evidence" value="ECO:0007669"/>
    <property type="project" value="InterPro"/>
</dbReference>
<dbReference type="CDD" id="cd03784">
    <property type="entry name" value="GT1_Gtf-like"/>
    <property type="match status" value="1"/>
</dbReference>
<protein>
    <submittedName>
        <fullName evidence="2">MGT family glycosyltransferase</fullName>
    </submittedName>
</protein>
<evidence type="ECO:0000259" key="1">
    <source>
        <dbReference type="Pfam" id="PF06722"/>
    </source>
</evidence>
<dbReference type="InterPro" id="IPR010610">
    <property type="entry name" value="EryCIII-like_C"/>
</dbReference>
<keyword evidence="3" id="KW-1185">Reference proteome</keyword>
<dbReference type="GO" id="GO:0016758">
    <property type="term" value="F:hexosyltransferase activity"/>
    <property type="evidence" value="ECO:0007669"/>
    <property type="project" value="UniProtKB-ARBA"/>
</dbReference>
<dbReference type="OrthoDB" id="6620093at2"/>
<dbReference type="AlphaFoldDB" id="A0A542ZPA8"/>
<dbReference type="Pfam" id="PF06722">
    <property type="entry name" value="EryCIII-like_C"/>
    <property type="match status" value="1"/>
</dbReference>
<evidence type="ECO:0000313" key="3">
    <source>
        <dbReference type="Proteomes" id="UP000315389"/>
    </source>
</evidence>
<keyword evidence="2" id="KW-0808">Transferase</keyword>
<sequence length="441" mass="47152">MHPIYQSSPDGNLSILLCSTPVHGHISPLLVVASALVEAGNDVRFLTGTRYREAVEATGARWVGLPVDADYDDSDVDAAFPGRVGRRGVAAAKWDLRHIFLAPAESQLRAVDALLGDEPADIVLTETMFLGAMLMLCRPASERPPVVNLGIVPLSLTSRDTAPFALGLPPVPGAIGRLRNAFLQWTSERMIFRALHRTADDLARATTGHPLATFAMNYPATADAIVQLSVSEFEYPRSDAKVPVHFVGPVSKSAPDMELPQWWADLDGGRPIVHVTQGTVANADLTELVIPTIRALADRDVLVVATTGGRELPEIDLPDNARLASYLPYDLLVPRLSAFVTNGGYGGVHFALRHGVPVLATGNTEDKAEVAARVQWSGAGLRLKPRRGSLDPKQIASAVDRLLSERHFAVSASRIGASIAEAPGAAGIDGILREIVRGRAL</sequence>
<name>A0A542ZPA8_RARFA</name>
<dbReference type="EMBL" id="VFOS01000002">
    <property type="protein sequence ID" value="TQL62193.1"/>
    <property type="molecule type" value="Genomic_DNA"/>
</dbReference>
<dbReference type="InterPro" id="IPR002213">
    <property type="entry name" value="UDP_glucos_trans"/>
</dbReference>
<dbReference type="RefSeq" id="WP_142121284.1">
    <property type="nucleotide sequence ID" value="NZ_BAAASV010000002.1"/>
</dbReference>
<feature type="domain" description="Erythromycin biosynthesis protein CIII-like C-terminal" evidence="1">
    <location>
        <begin position="294"/>
        <end position="432"/>
    </location>
</feature>
<dbReference type="InterPro" id="IPR050426">
    <property type="entry name" value="Glycosyltransferase_28"/>
</dbReference>
<evidence type="ECO:0000313" key="2">
    <source>
        <dbReference type="EMBL" id="TQL62193.1"/>
    </source>
</evidence>
<reference evidence="2 3" key="1">
    <citation type="submission" date="2019-06" db="EMBL/GenBank/DDBJ databases">
        <title>Sequencing the genomes of 1000 actinobacteria strains.</title>
        <authorList>
            <person name="Klenk H.-P."/>
        </authorList>
    </citation>
    <scope>NUCLEOTIDE SEQUENCE [LARGE SCALE GENOMIC DNA]</scope>
    <source>
        <strain evidence="2 3">DSM 4813</strain>
    </source>
</reference>
<dbReference type="SUPFAM" id="SSF53756">
    <property type="entry name" value="UDP-Glycosyltransferase/glycogen phosphorylase"/>
    <property type="match status" value="1"/>
</dbReference>